<dbReference type="FunFam" id="3.30.565.10:FF:000006">
    <property type="entry name" value="Sensor histidine kinase WalK"/>
    <property type="match status" value="1"/>
</dbReference>
<dbReference type="InterPro" id="IPR052162">
    <property type="entry name" value="Sensor_kinase/Photoreceptor"/>
</dbReference>
<reference evidence="16 17" key="1">
    <citation type="submission" date="2018-06" db="EMBL/GenBank/DDBJ databases">
        <title>Genomic Encyclopedia of Type Strains, Phase IV (KMG-IV): sequencing the most valuable type-strain genomes for metagenomic binning, comparative biology and taxonomic classification.</title>
        <authorList>
            <person name="Goeker M."/>
        </authorList>
    </citation>
    <scope>NUCLEOTIDE SEQUENCE [LARGE SCALE GENOMIC DNA]</scope>
    <source>
        <strain evidence="16 17">DSM 18048</strain>
    </source>
</reference>
<dbReference type="PROSITE" id="PS50113">
    <property type="entry name" value="PAC"/>
    <property type="match status" value="1"/>
</dbReference>
<dbReference type="InterPro" id="IPR036097">
    <property type="entry name" value="HisK_dim/P_sf"/>
</dbReference>
<evidence type="ECO:0000256" key="11">
    <source>
        <dbReference type="ARBA" id="ARBA00022777"/>
    </source>
</evidence>
<dbReference type="RefSeq" id="WP_110884833.1">
    <property type="nucleotide sequence ID" value="NZ_QJSX01000001.1"/>
</dbReference>
<keyword evidence="11" id="KW-0418">Kinase</keyword>
<dbReference type="InterPro" id="IPR003594">
    <property type="entry name" value="HATPase_dom"/>
</dbReference>
<dbReference type="CDD" id="cd00130">
    <property type="entry name" value="PAS"/>
    <property type="match status" value="2"/>
</dbReference>
<evidence type="ECO:0000313" key="16">
    <source>
        <dbReference type="EMBL" id="PYE56326.1"/>
    </source>
</evidence>
<dbReference type="InterPro" id="IPR029016">
    <property type="entry name" value="GAF-like_dom_sf"/>
</dbReference>
<keyword evidence="4" id="KW-1003">Cell membrane</keyword>
<dbReference type="PROSITE" id="PS50109">
    <property type="entry name" value="HIS_KIN"/>
    <property type="match status" value="1"/>
</dbReference>
<keyword evidence="10" id="KW-0547">Nucleotide-binding</keyword>
<keyword evidence="6" id="KW-0597">Phosphoprotein</keyword>
<dbReference type="SUPFAM" id="SSF55785">
    <property type="entry name" value="PYP-like sensor domain (PAS domain)"/>
    <property type="match status" value="2"/>
</dbReference>
<dbReference type="PANTHER" id="PTHR43304:SF1">
    <property type="entry name" value="PAC DOMAIN-CONTAINING PROTEIN"/>
    <property type="match status" value="1"/>
</dbReference>
<proteinExistence type="predicted"/>
<comment type="catalytic activity">
    <reaction evidence="1">
        <text>ATP + protein L-histidine = ADP + protein N-phospho-L-histidine.</text>
        <dbReference type="EC" id="2.7.13.3"/>
    </reaction>
</comment>
<evidence type="ECO:0000256" key="9">
    <source>
        <dbReference type="ARBA" id="ARBA00022737"/>
    </source>
</evidence>
<organism evidence="16 17">
    <name type="scientific">Deinococcus yavapaiensis KR-236</name>
    <dbReference type="NCBI Taxonomy" id="694435"/>
    <lineage>
        <taxon>Bacteria</taxon>
        <taxon>Thermotogati</taxon>
        <taxon>Deinococcota</taxon>
        <taxon>Deinococci</taxon>
        <taxon>Deinococcales</taxon>
        <taxon>Deinococcaceae</taxon>
        <taxon>Deinococcus</taxon>
    </lineage>
</organism>
<evidence type="ECO:0000256" key="6">
    <source>
        <dbReference type="ARBA" id="ARBA00022553"/>
    </source>
</evidence>
<protein>
    <recommendedName>
        <fullName evidence="3">histidine kinase</fullName>
        <ecNumber evidence="3">2.7.13.3</ecNumber>
    </recommendedName>
</protein>
<comment type="caution">
    <text evidence="16">The sequence shown here is derived from an EMBL/GenBank/DDBJ whole genome shotgun (WGS) entry which is preliminary data.</text>
</comment>
<dbReference type="InterPro" id="IPR036890">
    <property type="entry name" value="HATPase_C_sf"/>
</dbReference>
<dbReference type="Pfam" id="PF01590">
    <property type="entry name" value="GAF"/>
    <property type="match status" value="1"/>
</dbReference>
<feature type="domain" description="Histidine kinase" evidence="14">
    <location>
        <begin position="641"/>
        <end position="855"/>
    </location>
</feature>
<feature type="domain" description="PAC" evidence="15">
    <location>
        <begin position="203"/>
        <end position="255"/>
    </location>
</feature>
<dbReference type="Pfam" id="PF08447">
    <property type="entry name" value="PAS_3"/>
    <property type="match status" value="1"/>
</dbReference>
<dbReference type="InterPro" id="IPR004358">
    <property type="entry name" value="Sig_transdc_His_kin-like_C"/>
</dbReference>
<dbReference type="PANTHER" id="PTHR43304">
    <property type="entry name" value="PHYTOCHROME-LIKE PROTEIN CPH1"/>
    <property type="match status" value="1"/>
</dbReference>
<dbReference type="EC" id="2.7.13.3" evidence="3"/>
<dbReference type="InterPro" id="IPR001610">
    <property type="entry name" value="PAC"/>
</dbReference>
<dbReference type="FunFam" id="2.10.70.100:FF:000001">
    <property type="entry name" value="Sensory transduction histidine kinase"/>
    <property type="match status" value="1"/>
</dbReference>
<evidence type="ECO:0000256" key="10">
    <source>
        <dbReference type="ARBA" id="ARBA00022741"/>
    </source>
</evidence>
<keyword evidence="13" id="KW-0472">Membrane</keyword>
<evidence type="ECO:0000259" key="15">
    <source>
        <dbReference type="PROSITE" id="PS50113"/>
    </source>
</evidence>
<dbReference type="InterPro" id="IPR013655">
    <property type="entry name" value="PAS_fold_3"/>
</dbReference>
<dbReference type="Gene3D" id="3.30.450.20">
    <property type="entry name" value="PAS domain"/>
    <property type="match status" value="2"/>
</dbReference>
<dbReference type="PRINTS" id="PR00344">
    <property type="entry name" value="BCTRLSENSOR"/>
</dbReference>
<accession>A0A318SSZ0</accession>
<dbReference type="SMART" id="SM00065">
    <property type="entry name" value="GAF"/>
    <property type="match status" value="2"/>
</dbReference>
<gene>
    <name evidence="16" type="ORF">DES52_101130</name>
</gene>
<evidence type="ECO:0000256" key="5">
    <source>
        <dbReference type="ARBA" id="ARBA00022519"/>
    </source>
</evidence>
<evidence type="ECO:0000256" key="13">
    <source>
        <dbReference type="ARBA" id="ARBA00023136"/>
    </source>
</evidence>
<keyword evidence="9" id="KW-0677">Repeat</keyword>
<dbReference type="SUPFAM" id="SSF55874">
    <property type="entry name" value="ATPase domain of HSP90 chaperone/DNA topoisomerase II/histidine kinase"/>
    <property type="match status" value="1"/>
</dbReference>
<sequence length="857" mass="94753">MPEPPLVSVPSSPLDFLSSPCWACDSNGRLIFANRALHALLGADVLTFDVVRDALHPDDRAPTLDALSAGRERREHVEQEARLRSASGEYRWHCIQSDPGLWEGRAVIFCVMHDIDALKGTEAALKESETRLRTALDGARLGLWEYEPASGREAWFGVQRELFGVSDVGDVHAIEDFYRLVHPDDIASVRAHEKAAMAGDVPFDIEFRVVRADGLVRWLRGVGQVERDETNTPTRLIGINYDVTERKEAEARLALLAHAGEVLSADLDVNATLERLADLAVPQLGDWCAVYVPRPDGTLRPLAFAHQDEGQKRLAARYFAAFPTRQDGAGAVARTFNDASPMVVPIITDEMLDAAPLPEEQRTLLRAFGLRSSLTVPLVLRGRVLGVLSLTRASSASPYGPSDVSFALELGRRAALALENARLYDEARSYGEQLERRVKERTHELDARNAALEAFAELSRDLTLERDPVALVGRAQEILVSLLPNGVSTYYERDGSRWRLKSHRGTFHNPELLPALSRGLPLGNTPNVDRPFESRTPFYQDVYDPDTARVVREHLTNVGSTASLPVLVGDDVRGVLIVGVYERRPWSAAERALLETAVRALGIALTRSAAVSALQAEREALAKRTVDLERANRDLEQFAYIASHDLQAPLRAATSFAGLLEREYGERLDARGQTFLNHIVEGGQHMKRLVDDLLAFSRLGTTMRPPKPVAASAAVELARRRLRAEFEVSGALLTFGDLPTVLADEDQLALLFEHLLSNAVKFHRRHVPPRVSITVERDGDCWCFHVADNGLGIEPRYFEKIFQIFQRLHPASRYEGTGVGLAIAKKIVERHGGRITVESRPGEGSTFSFTLPAPPAP</sequence>
<evidence type="ECO:0000256" key="4">
    <source>
        <dbReference type="ARBA" id="ARBA00022475"/>
    </source>
</evidence>
<dbReference type="SUPFAM" id="SSF47384">
    <property type="entry name" value="Homodimeric domain of signal transducing histidine kinase"/>
    <property type="match status" value="1"/>
</dbReference>
<dbReference type="InterPro" id="IPR003018">
    <property type="entry name" value="GAF"/>
</dbReference>
<name>A0A318SSZ0_9DEIO</name>
<dbReference type="OrthoDB" id="51182at2"/>
<keyword evidence="12" id="KW-1133">Transmembrane helix</keyword>
<evidence type="ECO:0000256" key="3">
    <source>
        <dbReference type="ARBA" id="ARBA00012438"/>
    </source>
</evidence>
<evidence type="ECO:0000259" key="14">
    <source>
        <dbReference type="PROSITE" id="PS50109"/>
    </source>
</evidence>
<dbReference type="Gene3D" id="3.30.565.10">
    <property type="entry name" value="Histidine kinase-like ATPase, C-terminal domain"/>
    <property type="match status" value="1"/>
</dbReference>
<dbReference type="SUPFAM" id="SSF55781">
    <property type="entry name" value="GAF domain-like"/>
    <property type="match status" value="2"/>
</dbReference>
<dbReference type="NCBIfam" id="TIGR00229">
    <property type="entry name" value="sensory_box"/>
    <property type="match status" value="2"/>
</dbReference>
<dbReference type="GO" id="GO:0000155">
    <property type="term" value="F:phosphorelay sensor kinase activity"/>
    <property type="evidence" value="ECO:0007669"/>
    <property type="project" value="InterPro"/>
</dbReference>
<dbReference type="GO" id="GO:0000166">
    <property type="term" value="F:nucleotide binding"/>
    <property type="evidence" value="ECO:0007669"/>
    <property type="project" value="UniProtKB-KW"/>
</dbReference>
<dbReference type="SMART" id="SM00086">
    <property type="entry name" value="PAC"/>
    <property type="match status" value="2"/>
</dbReference>
<evidence type="ECO:0000256" key="1">
    <source>
        <dbReference type="ARBA" id="ARBA00000085"/>
    </source>
</evidence>
<dbReference type="InterPro" id="IPR000700">
    <property type="entry name" value="PAS-assoc_C"/>
</dbReference>
<evidence type="ECO:0000256" key="7">
    <source>
        <dbReference type="ARBA" id="ARBA00022679"/>
    </source>
</evidence>
<keyword evidence="5" id="KW-0997">Cell inner membrane</keyword>
<dbReference type="AlphaFoldDB" id="A0A318SSZ0"/>
<dbReference type="InterPro" id="IPR005467">
    <property type="entry name" value="His_kinase_dom"/>
</dbReference>
<keyword evidence="8" id="KW-0812">Transmembrane</keyword>
<dbReference type="Pfam" id="PF00512">
    <property type="entry name" value="HisKA"/>
    <property type="match status" value="1"/>
</dbReference>
<dbReference type="InterPro" id="IPR035965">
    <property type="entry name" value="PAS-like_dom_sf"/>
</dbReference>
<evidence type="ECO:0000256" key="2">
    <source>
        <dbReference type="ARBA" id="ARBA00004429"/>
    </source>
</evidence>
<dbReference type="Proteomes" id="UP000248326">
    <property type="component" value="Unassembled WGS sequence"/>
</dbReference>
<comment type="subcellular location">
    <subcellularLocation>
        <location evidence="2">Cell inner membrane</location>
        <topology evidence="2">Multi-pass membrane protein</topology>
    </subcellularLocation>
</comment>
<dbReference type="GO" id="GO:0005886">
    <property type="term" value="C:plasma membrane"/>
    <property type="evidence" value="ECO:0007669"/>
    <property type="project" value="UniProtKB-SubCell"/>
</dbReference>
<dbReference type="SMART" id="SM00387">
    <property type="entry name" value="HATPase_c"/>
    <property type="match status" value="1"/>
</dbReference>
<keyword evidence="7" id="KW-0808">Transferase</keyword>
<dbReference type="InterPro" id="IPR000014">
    <property type="entry name" value="PAS"/>
</dbReference>
<dbReference type="Pfam" id="PF02518">
    <property type="entry name" value="HATPase_c"/>
    <property type="match status" value="1"/>
</dbReference>
<dbReference type="Gene3D" id="3.30.450.40">
    <property type="match status" value="2"/>
</dbReference>
<evidence type="ECO:0000313" key="17">
    <source>
        <dbReference type="Proteomes" id="UP000248326"/>
    </source>
</evidence>
<dbReference type="Gene3D" id="2.10.70.100">
    <property type="match status" value="1"/>
</dbReference>
<dbReference type="InterPro" id="IPR003661">
    <property type="entry name" value="HisK_dim/P_dom"/>
</dbReference>
<dbReference type="CDD" id="cd00082">
    <property type="entry name" value="HisKA"/>
    <property type="match status" value="1"/>
</dbReference>
<dbReference type="EMBL" id="QJSX01000001">
    <property type="protein sequence ID" value="PYE56326.1"/>
    <property type="molecule type" value="Genomic_DNA"/>
</dbReference>
<evidence type="ECO:0000256" key="12">
    <source>
        <dbReference type="ARBA" id="ARBA00022989"/>
    </source>
</evidence>
<dbReference type="SMART" id="SM00388">
    <property type="entry name" value="HisKA"/>
    <property type="match status" value="1"/>
</dbReference>
<evidence type="ECO:0000256" key="8">
    <source>
        <dbReference type="ARBA" id="ARBA00022692"/>
    </source>
</evidence>
<keyword evidence="17" id="KW-1185">Reference proteome</keyword>
<dbReference type="Gene3D" id="1.10.287.130">
    <property type="match status" value="1"/>
</dbReference>